<dbReference type="RefSeq" id="WP_002668901.1">
    <property type="nucleotide sequence ID" value="NZ_CAURQL010000022.1"/>
</dbReference>
<dbReference type="OMA" id="KDHIYNT"/>
<evidence type="ECO:0000313" key="8">
    <source>
        <dbReference type="Proteomes" id="UP000217250"/>
    </source>
</evidence>
<dbReference type="Gene3D" id="3.60.60.10">
    <property type="entry name" value="Penicillin V Acylase, Chain A"/>
    <property type="match status" value="1"/>
</dbReference>
<evidence type="ECO:0000256" key="2">
    <source>
        <dbReference type="ARBA" id="ARBA00007225"/>
    </source>
</evidence>
<dbReference type="GO" id="GO:0006508">
    <property type="term" value="P:proteolysis"/>
    <property type="evidence" value="ECO:0007669"/>
    <property type="project" value="UniProtKB-KW"/>
</dbReference>
<protein>
    <recommendedName>
        <fullName evidence="6">Dipeptidase</fullName>
        <ecNumber evidence="6">3.4.-.-</ecNumber>
    </recommendedName>
</protein>
<name>A0A250FQQ6_9FLAO</name>
<dbReference type="GO" id="GO:0070004">
    <property type="term" value="F:cysteine-type exopeptidase activity"/>
    <property type="evidence" value="ECO:0007669"/>
    <property type="project" value="InterPro"/>
</dbReference>
<dbReference type="PANTHER" id="PTHR12994">
    <property type="entry name" value="SECERNIN"/>
    <property type="match status" value="1"/>
</dbReference>
<evidence type="ECO:0000256" key="1">
    <source>
        <dbReference type="ARBA" id="ARBA00001670"/>
    </source>
</evidence>
<dbReference type="Proteomes" id="UP000217250">
    <property type="component" value="Chromosome"/>
</dbReference>
<evidence type="ECO:0000256" key="6">
    <source>
        <dbReference type="RuleBase" id="RU364089"/>
    </source>
</evidence>
<dbReference type="NCBIfam" id="NF033678">
    <property type="entry name" value="C69_fam_dipept"/>
    <property type="match status" value="1"/>
</dbReference>
<evidence type="ECO:0000256" key="4">
    <source>
        <dbReference type="ARBA" id="ARBA00022801"/>
    </source>
</evidence>
<dbReference type="PANTHER" id="PTHR12994:SF17">
    <property type="entry name" value="LD30995P"/>
    <property type="match status" value="1"/>
</dbReference>
<dbReference type="GeneID" id="84808732"/>
<sequence length="482" mass="55163">MKKVTMSPQEQALYPSECTTIIVGKKMTQDGSMIVARSDDWNAVNAKKFKVHPPQKQGPEEFVSFNNGFRCKLPKEALGYMGMPPYQYPDQWESAGFNTAGVGLSATESIFSSKKALEADPLVPSGLGEISITSIVLPYIHTAREGVIRLGKLIEEHGVMEGFGVGFVDQNEIWYLETACGHRWMAARIPSHTYFVTANQSRLREYDPKDDHHFLGSEDLIEFAIAHQLYDPTQGPFDFHKAYIRDEKLDTTYNYPRVWALQAFFSPEIQNDVTKNDFPVFVKGEKLISLADVRRAYYHHYQGTEHDPYFHKNPKEVYRPVAIFRATNTHILQVRPELPKAIGEINYVALGMAALGIFIPLYQGVTSYPEAYSKGDHHCSEDSAYWILRKVQSLGMVNYNKYAPVIRDVYDRFEEEMHQRQEEMEKDYLALYPTHPIAAQELLQNFSDKLLEDVLQVSRDLLNDLFTRLTIDVQAEYRFAGA</sequence>
<evidence type="ECO:0000256" key="3">
    <source>
        <dbReference type="ARBA" id="ARBA00022670"/>
    </source>
</evidence>
<dbReference type="AlphaFoldDB" id="A0A250FQQ6"/>
<comment type="catalytic activity">
    <reaction evidence="1">
        <text>an L-aminoacyl-L-amino acid + H2O = 2 an L-alpha-amino acid</text>
        <dbReference type="Rhea" id="RHEA:48940"/>
        <dbReference type="ChEBI" id="CHEBI:15377"/>
        <dbReference type="ChEBI" id="CHEBI:59869"/>
        <dbReference type="ChEBI" id="CHEBI:77460"/>
        <dbReference type="EC" id="3.4.13.19"/>
    </reaction>
</comment>
<accession>A0A250FQQ6</accession>
<evidence type="ECO:0000313" key="7">
    <source>
        <dbReference type="EMBL" id="ATA87321.1"/>
    </source>
</evidence>
<comment type="similarity">
    <text evidence="2 6">Belongs to the peptidase C69 family.</text>
</comment>
<proteinExistence type="inferred from homology"/>
<dbReference type="InterPro" id="IPR047804">
    <property type="entry name" value="C69_dipept_A-like"/>
</dbReference>
<dbReference type="InterPro" id="IPR005322">
    <property type="entry name" value="Peptidase_C69"/>
</dbReference>
<dbReference type="EC" id="3.4.-.-" evidence="6"/>
<reference evidence="8" key="1">
    <citation type="submission" date="2017-06" db="EMBL/GenBank/DDBJ databases">
        <title>Capnocytophaga spp. assemblies.</title>
        <authorList>
            <person name="Gulvik C.A."/>
        </authorList>
    </citation>
    <scope>NUCLEOTIDE SEQUENCE [LARGE SCALE GENOMIC DNA]</scope>
    <source>
        <strain evidence="8">H1496</strain>
    </source>
</reference>
<evidence type="ECO:0000256" key="5">
    <source>
        <dbReference type="ARBA" id="ARBA00022997"/>
    </source>
</evidence>
<keyword evidence="5 6" id="KW-0224">Dipeptidase</keyword>
<gene>
    <name evidence="7" type="ORF">CGC50_09210</name>
</gene>
<keyword evidence="3 6" id="KW-0645">Protease</keyword>
<keyword evidence="4 6" id="KW-0378">Hydrolase</keyword>
<dbReference type="GO" id="GO:0016805">
    <property type="term" value="F:dipeptidase activity"/>
    <property type="evidence" value="ECO:0007669"/>
    <property type="project" value="UniProtKB-KW"/>
</dbReference>
<dbReference type="EMBL" id="CP022386">
    <property type="protein sequence ID" value="ATA87321.1"/>
    <property type="molecule type" value="Genomic_DNA"/>
</dbReference>
<dbReference type="KEGG" id="cgh:CGC50_09210"/>
<dbReference type="Pfam" id="PF03577">
    <property type="entry name" value="Peptidase_C69"/>
    <property type="match status" value="1"/>
</dbReference>
<organism evidence="7 8">
    <name type="scientific">Capnocytophaga gingivalis</name>
    <dbReference type="NCBI Taxonomy" id="1017"/>
    <lineage>
        <taxon>Bacteria</taxon>
        <taxon>Pseudomonadati</taxon>
        <taxon>Bacteroidota</taxon>
        <taxon>Flavobacteriia</taxon>
        <taxon>Flavobacteriales</taxon>
        <taxon>Flavobacteriaceae</taxon>
        <taxon>Capnocytophaga</taxon>
    </lineage>
</organism>